<evidence type="ECO:0000256" key="5">
    <source>
        <dbReference type="ARBA" id="ARBA00022989"/>
    </source>
</evidence>
<evidence type="ECO:0000256" key="4">
    <source>
        <dbReference type="ARBA" id="ARBA00022824"/>
    </source>
</evidence>
<dbReference type="PANTHER" id="PTHR13505">
    <property type="entry name" value="TRANSMEMBRANE PROTEIN 208"/>
    <property type="match status" value="1"/>
</dbReference>
<evidence type="ECO:0000256" key="1">
    <source>
        <dbReference type="ARBA" id="ARBA00004477"/>
    </source>
</evidence>
<dbReference type="GO" id="GO:0005773">
    <property type="term" value="C:vacuole"/>
    <property type="evidence" value="ECO:0007669"/>
    <property type="project" value="GOC"/>
</dbReference>
<accession>A0AAV3PG11</accession>
<dbReference type="InterPro" id="IPR008506">
    <property type="entry name" value="SND2/TMEM208"/>
</dbReference>
<dbReference type="PANTHER" id="PTHR13505:SF7">
    <property type="entry name" value="TRANSMEMBRANE PROTEIN 208"/>
    <property type="match status" value="1"/>
</dbReference>
<keyword evidence="3 8" id="KW-0812">Transmembrane</keyword>
<feature type="transmembrane region" description="Helical" evidence="8">
    <location>
        <begin position="45"/>
        <end position="62"/>
    </location>
</feature>
<dbReference type="GO" id="GO:0005789">
    <property type="term" value="C:endoplasmic reticulum membrane"/>
    <property type="evidence" value="ECO:0007669"/>
    <property type="project" value="UniProtKB-SubCell"/>
</dbReference>
<feature type="region of interest" description="Disordered" evidence="7">
    <location>
        <begin position="140"/>
        <end position="174"/>
    </location>
</feature>
<evidence type="ECO:0000256" key="6">
    <source>
        <dbReference type="ARBA" id="ARBA00023136"/>
    </source>
</evidence>
<keyword evidence="4" id="KW-0256">Endoplasmic reticulum</keyword>
<proteinExistence type="inferred from homology"/>
<name>A0AAV3PG11_LITER</name>
<dbReference type="EMBL" id="BAABME010001546">
    <property type="protein sequence ID" value="GAA0150211.1"/>
    <property type="molecule type" value="Genomic_DNA"/>
</dbReference>
<evidence type="ECO:0000256" key="2">
    <source>
        <dbReference type="ARBA" id="ARBA00009950"/>
    </source>
</evidence>
<feature type="transmembrane region" description="Helical" evidence="8">
    <location>
        <begin position="20"/>
        <end position="39"/>
    </location>
</feature>
<sequence length="174" mass="19938">MANQGAKKRKEENTRHMQNILRVIIACNVIYLIVRAGIFHSSFTWKHWAGLLLTSVAYYLPYKQLDSMARPSYGDNGELIDGGFDMSSTGICGYLHDIIYITCFVQLTTIISEKFWYTYLVIPGFAAYKLSGIIRGFLPQGGSEGDEEDEKTRKKREKMEKKASRGKFMKTRTR</sequence>
<reference evidence="9 10" key="1">
    <citation type="submission" date="2024-01" db="EMBL/GenBank/DDBJ databases">
        <title>The complete chloroplast genome sequence of Lithospermum erythrorhizon: insights into the phylogenetic relationship among Boraginaceae species and the maternal lineages of purple gromwells.</title>
        <authorList>
            <person name="Okada T."/>
            <person name="Watanabe K."/>
        </authorList>
    </citation>
    <scope>NUCLEOTIDE SEQUENCE [LARGE SCALE GENOMIC DNA]</scope>
</reference>
<protein>
    <recommendedName>
        <fullName evidence="11">Transmembrane protein 208</fullName>
    </recommendedName>
</protein>
<gene>
    <name evidence="9" type="ORF">LIER_09202</name>
</gene>
<keyword evidence="10" id="KW-1185">Reference proteome</keyword>
<comment type="similarity">
    <text evidence="2">Belongs to the TMEM208 family.</text>
</comment>
<keyword evidence="6 8" id="KW-0472">Membrane</keyword>
<comment type="subcellular location">
    <subcellularLocation>
        <location evidence="1">Endoplasmic reticulum membrane</location>
        <topology evidence="1">Multi-pass membrane protein</topology>
    </subcellularLocation>
</comment>
<comment type="caution">
    <text evidence="9">The sequence shown here is derived from an EMBL/GenBank/DDBJ whole genome shotgun (WGS) entry which is preliminary data.</text>
</comment>
<dbReference type="Proteomes" id="UP001454036">
    <property type="component" value="Unassembled WGS sequence"/>
</dbReference>
<evidence type="ECO:0008006" key="11">
    <source>
        <dbReference type="Google" id="ProtNLM"/>
    </source>
</evidence>
<keyword evidence="5 8" id="KW-1133">Transmembrane helix</keyword>
<evidence type="ECO:0000256" key="3">
    <source>
        <dbReference type="ARBA" id="ARBA00022692"/>
    </source>
</evidence>
<evidence type="ECO:0000256" key="8">
    <source>
        <dbReference type="SAM" id="Phobius"/>
    </source>
</evidence>
<dbReference type="AlphaFoldDB" id="A0AAV3PG11"/>
<evidence type="ECO:0000313" key="9">
    <source>
        <dbReference type="EMBL" id="GAA0150211.1"/>
    </source>
</evidence>
<evidence type="ECO:0000256" key="7">
    <source>
        <dbReference type="SAM" id="MobiDB-lite"/>
    </source>
</evidence>
<feature type="compositionally biased region" description="Basic residues" evidence="7">
    <location>
        <begin position="164"/>
        <end position="174"/>
    </location>
</feature>
<organism evidence="9 10">
    <name type="scientific">Lithospermum erythrorhizon</name>
    <name type="common">Purple gromwell</name>
    <name type="synonym">Lithospermum officinale var. erythrorhizon</name>
    <dbReference type="NCBI Taxonomy" id="34254"/>
    <lineage>
        <taxon>Eukaryota</taxon>
        <taxon>Viridiplantae</taxon>
        <taxon>Streptophyta</taxon>
        <taxon>Embryophyta</taxon>
        <taxon>Tracheophyta</taxon>
        <taxon>Spermatophyta</taxon>
        <taxon>Magnoliopsida</taxon>
        <taxon>eudicotyledons</taxon>
        <taxon>Gunneridae</taxon>
        <taxon>Pentapetalae</taxon>
        <taxon>asterids</taxon>
        <taxon>lamiids</taxon>
        <taxon>Boraginales</taxon>
        <taxon>Boraginaceae</taxon>
        <taxon>Boraginoideae</taxon>
        <taxon>Lithospermeae</taxon>
        <taxon>Lithospermum</taxon>
    </lineage>
</organism>
<evidence type="ECO:0000313" key="10">
    <source>
        <dbReference type="Proteomes" id="UP001454036"/>
    </source>
</evidence>
<dbReference type="GO" id="GO:0006624">
    <property type="term" value="P:vacuolar protein processing"/>
    <property type="evidence" value="ECO:0007669"/>
    <property type="project" value="TreeGrafter"/>
</dbReference>
<dbReference type="Pfam" id="PF05620">
    <property type="entry name" value="TMEM208_SND2"/>
    <property type="match status" value="1"/>
</dbReference>